<comment type="caution">
    <text evidence="6">The sequence shown here is derived from an EMBL/GenBank/DDBJ whole genome shotgun (WGS) entry which is preliminary data.</text>
</comment>
<protein>
    <recommendedName>
        <fullName evidence="1">DNA helicase</fullName>
        <ecNumber evidence="1">3.6.4.12</ecNumber>
    </recommendedName>
</protein>
<dbReference type="SUPFAM" id="SSF52540">
    <property type="entry name" value="P-loop containing nucleoside triphosphate hydrolases"/>
    <property type="match status" value="1"/>
</dbReference>
<organism evidence="6 7">
    <name type="scientific">Eragrostis curvula</name>
    <name type="common">weeping love grass</name>
    <dbReference type="NCBI Taxonomy" id="38414"/>
    <lineage>
        <taxon>Eukaryota</taxon>
        <taxon>Viridiplantae</taxon>
        <taxon>Streptophyta</taxon>
        <taxon>Embryophyta</taxon>
        <taxon>Tracheophyta</taxon>
        <taxon>Spermatophyta</taxon>
        <taxon>Magnoliopsida</taxon>
        <taxon>Liliopsida</taxon>
        <taxon>Poales</taxon>
        <taxon>Poaceae</taxon>
        <taxon>PACMAD clade</taxon>
        <taxon>Chloridoideae</taxon>
        <taxon>Eragrostideae</taxon>
        <taxon>Eragrostidinae</taxon>
        <taxon>Eragrostis</taxon>
    </lineage>
</organism>
<evidence type="ECO:0000256" key="1">
    <source>
        <dbReference type="ARBA" id="ARBA00012551"/>
    </source>
</evidence>
<dbReference type="InterPro" id="IPR018525">
    <property type="entry name" value="MCM_CS"/>
</dbReference>
<accession>A0A5J9SF19</accession>
<dbReference type="PANTHER" id="PTHR11630:SF43">
    <property type="entry name" value="DNA REPLICATION LICENSING FACTOR MCM6"/>
    <property type="match status" value="1"/>
</dbReference>
<evidence type="ECO:0000256" key="2">
    <source>
        <dbReference type="ARBA" id="ARBA00022741"/>
    </source>
</evidence>
<dbReference type="EMBL" id="RWGY01000958">
    <property type="protein sequence ID" value="TVT97709.1"/>
    <property type="molecule type" value="Genomic_DNA"/>
</dbReference>
<dbReference type="PROSITE" id="PS00847">
    <property type="entry name" value="MCM_1"/>
    <property type="match status" value="1"/>
</dbReference>
<dbReference type="OrthoDB" id="1744952at2759"/>
<dbReference type="SMART" id="SM00350">
    <property type="entry name" value="MCM"/>
    <property type="match status" value="1"/>
</dbReference>
<dbReference type="GO" id="GO:0005634">
    <property type="term" value="C:nucleus"/>
    <property type="evidence" value="ECO:0007669"/>
    <property type="project" value="TreeGrafter"/>
</dbReference>
<dbReference type="Gramene" id="TVT97709">
    <property type="protein sequence ID" value="TVT97709"/>
    <property type="gene ID" value="EJB05_57029"/>
</dbReference>
<dbReference type="PROSITE" id="PS50051">
    <property type="entry name" value="MCM_2"/>
    <property type="match status" value="1"/>
</dbReference>
<reference evidence="6 7" key="1">
    <citation type="journal article" date="2019" name="Sci. Rep.">
        <title>A high-quality genome of Eragrostis curvula grass provides insights into Poaceae evolution and supports new strategies to enhance forage quality.</title>
        <authorList>
            <person name="Carballo J."/>
            <person name="Santos B.A.C.M."/>
            <person name="Zappacosta D."/>
            <person name="Garbus I."/>
            <person name="Selva J.P."/>
            <person name="Gallo C.A."/>
            <person name="Diaz A."/>
            <person name="Albertini E."/>
            <person name="Caccamo M."/>
            <person name="Echenique V."/>
        </authorList>
    </citation>
    <scope>NUCLEOTIDE SEQUENCE [LARGE SCALE GENOMIC DNA]</scope>
    <source>
        <strain evidence="7">cv. Victoria</strain>
        <tissue evidence="6">Leaf</tissue>
    </source>
</reference>
<keyword evidence="3 4" id="KW-0067">ATP-binding</keyword>
<name>A0A5J9SF19_9POAL</name>
<dbReference type="AlphaFoldDB" id="A0A5J9SF19"/>
<dbReference type="PANTHER" id="PTHR11630">
    <property type="entry name" value="DNA REPLICATION LICENSING FACTOR MCM FAMILY MEMBER"/>
    <property type="match status" value="1"/>
</dbReference>
<dbReference type="EC" id="3.6.4.12" evidence="1"/>
<evidence type="ECO:0000313" key="7">
    <source>
        <dbReference type="Proteomes" id="UP000324897"/>
    </source>
</evidence>
<dbReference type="Proteomes" id="UP000324897">
    <property type="component" value="Unassembled WGS sequence"/>
</dbReference>
<keyword evidence="4" id="KW-0238">DNA-binding</keyword>
<feature type="domain" description="MCM C-terminal AAA(+) ATPase" evidence="5">
    <location>
        <begin position="148"/>
        <end position="307"/>
    </location>
</feature>
<dbReference type="GO" id="GO:1990518">
    <property type="term" value="F:single-stranded 3'-5' DNA helicase activity"/>
    <property type="evidence" value="ECO:0007669"/>
    <property type="project" value="TreeGrafter"/>
</dbReference>
<evidence type="ECO:0000313" key="6">
    <source>
        <dbReference type="EMBL" id="TVT97709.1"/>
    </source>
</evidence>
<comment type="similarity">
    <text evidence="4">Belongs to the MCM family.</text>
</comment>
<dbReference type="InterPro" id="IPR001208">
    <property type="entry name" value="MCM_dom"/>
</dbReference>
<dbReference type="GO" id="GO:0003697">
    <property type="term" value="F:single-stranded DNA binding"/>
    <property type="evidence" value="ECO:0007669"/>
    <property type="project" value="TreeGrafter"/>
</dbReference>
<keyword evidence="2 4" id="KW-0547">Nucleotide-binding</keyword>
<dbReference type="PRINTS" id="PR01657">
    <property type="entry name" value="MCMFAMILY"/>
</dbReference>
<dbReference type="GO" id="GO:0005524">
    <property type="term" value="F:ATP binding"/>
    <property type="evidence" value="ECO:0007669"/>
    <property type="project" value="UniProtKB-KW"/>
</dbReference>
<evidence type="ECO:0000259" key="5">
    <source>
        <dbReference type="PROSITE" id="PS50051"/>
    </source>
</evidence>
<dbReference type="InterPro" id="IPR027417">
    <property type="entry name" value="P-loop_NTPase"/>
</dbReference>
<keyword evidence="7" id="KW-1185">Reference proteome</keyword>
<evidence type="ECO:0000256" key="3">
    <source>
        <dbReference type="ARBA" id="ARBA00022840"/>
    </source>
</evidence>
<proteinExistence type="inferred from homology"/>
<dbReference type="GO" id="GO:0000727">
    <property type="term" value="P:double-strand break repair via break-induced replication"/>
    <property type="evidence" value="ECO:0007669"/>
    <property type="project" value="TreeGrafter"/>
</dbReference>
<sequence length="307" mass="33069">MTEKTGRDTLRGAGLGRVEIMSCWASSSVLRQPPCGQRNLGGLRLQVCQICGDGMGTAAEDALFATAAVRCASVLSMSTRTGPCILTNATWRLAPSLSPFHRIDPLGVLSFHWICYSTVLIVYCEVSQPPVSIEEEDEVVRTRDTPDFFNKIVDSICPTIFGHQEIKRAILMLLGGFHKITHEVTSIYTAGIVPRSVYTSGKSSAAAGLTATVAKEPEIGEFCIEAGALMLADNGICCIDEFDKMDIKDQVAIHEAMEQQTISITKAGIQETLNARTSIAAANPTGGRYDKSKPLKYNVALPPAILS</sequence>
<dbReference type="Gene3D" id="3.40.50.300">
    <property type="entry name" value="P-loop containing nucleotide triphosphate hydrolases"/>
    <property type="match status" value="1"/>
</dbReference>
<evidence type="ECO:0000256" key="4">
    <source>
        <dbReference type="RuleBase" id="RU004070"/>
    </source>
</evidence>
<dbReference type="InterPro" id="IPR031327">
    <property type="entry name" value="MCM"/>
</dbReference>
<dbReference type="GO" id="GO:0042555">
    <property type="term" value="C:MCM complex"/>
    <property type="evidence" value="ECO:0007669"/>
    <property type="project" value="TreeGrafter"/>
</dbReference>
<dbReference type="Pfam" id="PF00493">
    <property type="entry name" value="MCM"/>
    <property type="match status" value="2"/>
</dbReference>
<gene>
    <name evidence="6" type="ORF">EJB05_57029</name>
</gene>
<dbReference type="GO" id="GO:1902969">
    <property type="term" value="P:mitotic DNA replication"/>
    <property type="evidence" value="ECO:0007669"/>
    <property type="project" value="TreeGrafter"/>
</dbReference>